<dbReference type="NCBIfam" id="NF006870">
    <property type="entry name" value="PRK09364.1"/>
    <property type="match status" value="1"/>
</dbReference>
<comment type="similarity">
    <text evidence="7">Belongs to the MoaC family.</text>
</comment>
<dbReference type="InterPro" id="IPR036522">
    <property type="entry name" value="MoaC_sf"/>
</dbReference>
<evidence type="ECO:0000256" key="7">
    <source>
        <dbReference type="HAMAP-Rule" id="MF_01224"/>
    </source>
</evidence>
<dbReference type="Gene3D" id="3.30.70.640">
    <property type="entry name" value="Molybdopterin cofactor biosynthesis C (MoaC) domain"/>
    <property type="match status" value="1"/>
</dbReference>
<keyword evidence="5 7" id="KW-0456">Lyase</keyword>
<dbReference type="EC" id="4.6.1.17" evidence="3 7"/>
<comment type="pathway">
    <text evidence="2 7">Cofactor biosynthesis; molybdopterin biosynthesis.</text>
</comment>
<dbReference type="HAMAP" id="MF_01224_B">
    <property type="entry name" value="MoaC_B"/>
    <property type="match status" value="1"/>
</dbReference>
<dbReference type="InterPro" id="IPR047594">
    <property type="entry name" value="MoaC_bact/euk"/>
</dbReference>
<name>A0ABW2IHU8_9PROT</name>
<gene>
    <name evidence="7 9" type="primary">moaC</name>
    <name evidence="9" type="ORF">ACFQS8_03605</name>
</gene>
<evidence type="ECO:0000256" key="2">
    <source>
        <dbReference type="ARBA" id="ARBA00005046"/>
    </source>
</evidence>
<evidence type="ECO:0000313" key="9">
    <source>
        <dbReference type="EMBL" id="MFC7290691.1"/>
    </source>
</evidence>
<feature type="binding site" evidence="7">
    <location>
        <begin position="121"/>
        <end position="122"/>
    </location>
    <ligand>
        <name>substrate</name>
    </ligand>
</feature>
<dbReference type="RefSeq" id="WP_382165798.1">
    <property type="nucleotide sequence ID" value="NZ_JBHTBR010000002.1"/>
</dbReference>
<evidence type="ECO:0000313" key="10">
    <source>
        <dbReference type="Proteomes" id="UP001596492"/>
    </source>
</evidence>
<keyword evidence="4 7" id="KW-0501">Molybdenum cofactor biosynthesis</keyword>
<dbReference type="EMBL" id="JBHTBR010000002">
    <property type="protein sequence ID" value="MFC7290691.1"/>
    <property type="molecule type" value="Genomic_DNA"/>
</dbReference>
<feature type="active site" evidence="7">
    <location>
        <position position="136"/>
    </location>
</feature>
<accession>A0ABW2IHU8</accession>
<evidence type="ECO:0000259" key="8">
    <source>
        <dbReference type="Pfam" id="PF01967"/>
    </source>
</evidence>
<reference evidence="10" key="1">
    <citation type="journal article" date="2019" name="Int. J. Syst. Evol. Microbiol.">
        <title>The Global Catalogue of Microorganisms (GCM) 10K type strain sequencing project: providing services to taxonomists for standard genome sequencing and annotation.</title>
        <authorList>
            <consortium name="The Broad Institute Genomics Platform"/>
            <consortium name="The Broad Institute Genome Sequencing Center for Infectious Disease"/>
            <person name="Wu L."/>
            <person name="Ma J."/>
        </authorList>
    </citation>
    <scope>NUCLEOTIDE SEQUENCE [LARGE SCALE GENOMIC DNA]</scope>
    <source>
        <strain evidence="10">CCUG 51308</strain>
    </source>
</reference>
<evidence type="ECO:0000256" key="6">
    <source>
        <dbReference type="ARBA" id="ARBA00055087"/>
    </source>
</evidence>
<evidence type="ECO:0000256" key="3">
    <source>
        <dbReference type="ARBA" id="ARBA00012575"/>
    </source>
</evidence>
<dbReference type="SUPFAM" id="SSF55040">
    <property type="entry name" value="Molybdenum cofactor biosynthesis protein C, MoaC"/>
    <property type="match status" value="1"/>
</dbReference>
<proteinExistence type="inferred from homology"/>
<dbReference type="PANTHER" id="PTHR22960">
    <property type="entry name" value="MOLYBDOPTERIN COFACTOR SYNTHESIS PROTEIN A"/>
    <property type="match status" value="1"/>
</dbReference>
<comment type="catalytic activity">
    <reaction evidence="1 7">
        <text>(8S)-3',8-cyclo-7,8-dihydroguanosine 5'-triphosphate = cyclic pyranopterin phosphate + diphosphate</text>
        <dbReference type="Rhea" id="RHEA:49580"/>
        <dbReference type="ChEBI" id="CHEBI:33019"/>
        <dbReference type="ChEBI" id="CHEBI:59648"/>
        <dbReference type="ChEBI" id="CHEBI:131766"/>
        <dbReference type="EC" id="4.6.1.17"/>
    </reaction>
</comment>
<comment type="caution">
    <text evidence="9">The sequence shown here is derived from an EMBL/GenBank/DDBJ whole genome shotgun (WGS) entry which is preliminary data.</text>
</comment>
<dbReference type="GO" id="GO:0061799">
    <property type="term" value="F:cyclic pyranopterin monophosphate synthase activity"/>
    <property type="evidence" value="ECO:0007669"/>
    <property type="project" value="UniProtKB-EC"/>
</dbReference>
<dbReference type="CDD" id="cd01420">
    <property type="entry name" value="MoaC_PE"/>
    <property type="match status" value="1"/>
</dbReference>
<dbReference type="Proteomes" id="UP001596492">
    <property type="component" value="Unassembled WGS sequence"/>
</dbReference>
<dbReference type="InterPro" id="IPR050105">
    <property type="entry name" value="MoCo_biosynth_MoaA/MoaC"/>
</dbReference>
<evidence type="ECO:0000256" key="5">
    <source>
        <dbReference type="ARBA" id="ARBA00023239"/>
    </source>
</evidence>
<protein>
    <recommendedName>
        <fullName evidence="3 7">Cyclic pyranopterin monophosphate synthase</fullName>
        <ecNumber evidence="3 7">4.6.1.17</ecNumber>
    </recommendedName>
    <alternativeName>
        <fullName evidence="7">Molybdenum cofactor biosynthesis protein C</fullName>
    </alternativeName>
</protein>
<comment type="subunit">
    <text evidence="7">Homohexamer; trimer of dimers.</text>
</comment>
<keyword evidence="10" id="KW-1185">Reference proteome</keyword>
<organism evidence="9 10">
    <name type="scientific">Hirschia litorea</name>
    <dbReference type="NCBI Taxonomy" id="1199156"/>
    <lineage>
        <taxon>Bacteria</taxon>
        <taxon>Pseudomonadati</taxon>
        <taxon>Pseudomonadota</taxon>
        <taxon>Alphaproteobacteria</taxon>
        <taxon>Hyphomonadales</taxon>
        <taxon>Hyphomonadaceae</taxon>
        <taxon>Hirschia</taxon>
    </lineage>
</organism>
<sequence length="167" mass="17394">MTGSNDKDGGSLTHIDSDGRAFMVDVSGKGISRRRALASGRVNMSDEAFKAAMSGNGKKGNVVSTAEISGIMAAKKTSDLIPMCHPLPISKVSVKIDPLDEGNGLNVVAEVVTTGQTGVEMEALTAVSVACLTLYDMLKAVDKSMTLSDIKLIEKSGGVSGDYKLKL</sequence>
<dbReference type="InterPro" id="IPR002820">
    <property type="entry name" value="Mopterin_CF_biosynth-C_dom"/>
</dbReference>
<dbReference type="Pfam" id="PF01967">
    <property type="entry name" value="MoaC"/>
    <property type="match status" value="1"/>
</dbReference>
<dbReference type="InterPro" id="IPR023045">
    <property type="entry name" value="MoaC"/>
</dbReference>
<evidence type="ECO:0000256" key="4">
    <source>
        <dbReference type="ARBA" id="ARBA00023150"/>
    </source>
</evidence>
<comment type="function">
    <text evidence="6 7">Catalyzes the conversion of (8S)-3',8-cyclo-7,8-dihydroguanosine 5'-triphosphate to cyclic pyranopterin monophosphate (cPMP).</text>
</comment>
<dbReference type="NCBIfam" id="TIGR00581">
    <property type="entry name" value="moaC"/>
    <property type="match status" value="1"/>
</dbReference>
<feature type="binding site" evidence="7">
    <location>
        <begin position="83"/>
        <end position="85"/>
    </location>
    <ligand>
        <name>substrate</name>
    </ligand>
</feature>
<feature type="domain" description="Molybdopterin cofactor biosynthesis C (MoaC)" evidence="8">
    <location>
        <begin position="23"/>
        <end position="158"/>
    </location>
</feature>
<evidence type="ECO:0000256" key="1">
    <source>
        <dbReference type="ARBA" id="ARBA00001637"/>
    </source>
</evidence>